<dbReference type="InterPro" id="IPR007410">
    <property type="entry name" value="LpqE-like"/>
</dbReference>
<dbReference type="InterPro" id="IPR036182">
    <property type="entry name" value="PCuAC_sf"/>
</dbReference>
<dbReference type="PANTHER" id="PTHR36302">
    <property type="entry name" value="BLR7088 PROTEIN"/>
    <property type="match status" value="1"/>
</dbReference>
<name>A0A5J6MN13_9PROT</name>
<sequence>MILRDMLGGFLALFIAVASAGQTHHYKLGPLQIDDPWSRATVSAAPNGVVYLTIKNTSTAPDKLIDVASPVSDQAQVHDMKVEGDVSQMWLVGSVELPPGRTVTLAPNGLHIMLLGLKKPLEAAQTFPVTLTFEKAGSITIDVPVEPLGATGPSQGS</sequence>
<evidence type="ECO:0000313" key="2">
    <source>
        <dbReference type="Proteomes" id="UP000326202"/>
    </source>
</evidence>
<protein>
    <recommendedName>
        <fullName evidence="3">Copper chaperone PCu(A)C</fullName>
    </recommendedName>
</protein>
<dbReference type="AlphaFoldDB" id="A0A5J6MN13"/>
<evidence type="ECO:0008006" key="3">
    <source>
        <dbReference type="Google" id="ProtNLM"/>
    </source>
</evidence>
<evidence type="ECO:0000313" key="1">
    <source>
        <dbReference type="EMBL" id="QEX16126.1"/>
    </source>
</evidence>
<dbReference type="EMBL" id="CP042906">
    <property type="protein sequence ID" value="QEX16126.1"/>
    <property type="molecule type" value="Genomic_DNA"/>
</dbReference>
<dbReference type="KEGG" id="htq:FRZ44_14180"/>
<organism evidence="1 2">
    <name type="scientific">Hypericibacter terrae</name>
    <dbReference type="NCBI Taxonomy" id="2602015"/>
    <lineage>
        <taxon>Bacteria</taxon>
        <taxon>Pseudomonadati</taxon>
        <taxon>Pseudomonadota</taxon>
        <taxon>Alphaproteobacteria</taxon>
        <taxon>Rhodospirillales</taxon>
        <taxon>Dongiaceae</taxon>
        <taxon>Hypericibacter</taxon>
    </lineage>
</organism>
<dbReference type="Gene3D" id="2.60.40.1890">
    <property type="entry name" value="PCu(A)C copper chaperone"/>
    <property type="match status" value="1"/>
</dbReference>
<dbReference type="SUPFAM" id="SSF110087">
    <property type="entry name" value="DR1885-like metal-binding protein"/>
    <property type="match status" value="1"/>
</dbReference>
<dbReference type="InterPro" id="IPR058248">
    <property type="entry name" value="Lxx211020-like"/>
</dbReference>
<dbReference type="PANTHER" id="PTHR36302:SF1">
    <property type="entry name" value="COPPER CHAPERONE PCU(A)C"/>
    <property type="match status" value="1"/>
</dbReference>
<gene>
    <name evidence="1" type="ORF">FRZ44_14180</name>
</gene>
<dbReference type="OrthoDB" id="9796962at2"/>
<dbReference type="Proteomes" id="UP000326202">
    <property type="component" value="Chromosome"/>
</dbReference>
<dbReference type="RefSeq" id="WP_151176524.1">
    <property type="nucleotide sequence ID" value="NZ_CP042906.1"/>
</dbReference>
<dbReference type="Pfam" id="PF04314">
    <property type="entry name" value="PCuAC"/>
    <property type="match status" value="1"/>
</dbReference>
<accession>A0A5J6MN13</accession>
<proteinExistence type="predicted"/>
<reference evidence="1 2" key="1">
    <citation type="submission" date="2019-08" db="EMBL/GenBank/DDBJ databases">
        <title>Hyperibacter terrae gen. nov., sp. nov. and Hyperibacter viscosus sp. nov., two new members in the family Rhodospirillaceae isolated from the rhizosphere of Hypericum perforatum.</title>
        <authorList>
            <person name="Noviana Z."/>
        </authorList>
    </citation>
    <scope>NUCLEOTIDE SEQUENCE [LARGE SCALE GENOMIC DNA]</scope>
    <source>
        <strain evidence="1 2">R5913</strain>
    </source>
</reference>
<keyword evidence="2" id="KW-1185">Reference proteome</keyword>